<dbReference type="InterPro" id="IPR017853">
    <property type="entry name" value="GH"/>
</dbReference>
<dbReference type="OrthoDB" id="9781691at2"/>
<evidence type="ECO:0000259" key="6">
    <source>
        <dbReference type="Pfam" id="PF00933"/>
    </source>
</evidence>
<comment type="caution">
    <text evidence="8">The sequence shown here is derived from an EMBL/GenBank/DDBJ whole genome shotgun (WGS) entry which is preliminary data.</text>
</comment>
<organism evidence="8 9">
    <name type="scientific">Photobacterium frigidiphilum</name>
    <dbReference type="NCBI Taxonomy" id="264736"/>
    <lineage>
        <taxon>Bacteria</taxon>
        <taxon>Pseudomonadati</taxon>
        <taxon>Pseudomonadota</taxon>
        <taxon>Gammaproteobacteria</taxon>
        <taxon>Vibrionales</taxon>
        <taxon>Vibrionaceae</taxon>
        <taxon>Photobacterium</taxon>
    </lineage>
</organism>
<evidence type="ECO:0000256" key="4">
    <source>
        <dbReference type="ARBA" id="ARBA00022801"/>
    </source>
</evidence>
<dbReference type="EC" id="3.2.1.52" evidence="3"/>
<gene>
    <name evidence="8" type="ORF">C9J12_03680</name>
</gene>
<dbReference type="PANTHER" id="PTHR30480">
    <property type="entry name" value="BETA-HEXOSAMINIDASE-RELATED"/>
    <property type="match status" value="1"/>
</dbReference>
<evidence type="ECO:0000313" key="9">
    <source>
        <dbReference type="Proteomes" id="UP000240987"/>
    </source>
</evidence>
<dbReference type="GO" id="GO:0009254">
    <property type="term" value="P:peptidoglycan turnover"/>
    <property type="evidence" value="ECO:0007669"/>
    <property type="project" value="TreeGrafter"/>
</dbReference>
<dbReference type="InterPro" id="IPR050226">
    <property type="entry name" value="NagZ_Beta-hexosaminidase"/>
</dbReference>
<dbReference type="Pfam" id="PF00933">
    <property type="entry name" value="Glyco_hydro_3"/>
    <property type="match status" value="1"/>
</dbReference>
<dbReference type="SUPFAM" id="SSF51445">
    <property type="entry name" value="(Trans)glycosidases"/>
    <property type="match status" value="1"/>
</dbReference>
<keyword evidence="4" id="KW-0378">Hydrolase</keyword>
<keyword evidence="9" id="KW-1185">Reference proteome</keyword>
<dbReference type="EMBL" id="PYMJ01000002">
    <property type="protein sequence ID" value="PSU51072.1"/>
    <property type="molecule type" value="Genomic_DNA"/>
</dbReference>
<protein>
    <recommendedName>
        <fullName evidence="3">beta-N-acetylhexosaminidase</fullName>
        <ecNumber evidence="3">3.2.1.52</ecNumber>
    </recommendedName>
</protein>
<comment type="similarity">
    <text evidence="2">Belongs to the glycosyl hydrolase 3 family.</text>
</comment>
<dbReference type="Gene3D" id="3.40.50.1700">
    <property type="entry name" value="Glycoside hydrolase family 3 C-terminal domain"/>
    <property type="match status" value="1"/>
</dbReference>
<dbReference type="InterPro" id="IPR036962">
    <property type="entry name" value="Glyco_hydro_3_N_sf"/>
</dbReference>
<dbReference type="AlphaFoldDB" id="A0A2T3JPU0"/>
<evidence type="ECO:0000313" key="8">
    <source>
        <dbReference type="EMBL" id="PSU51072.1"/>
    </source>
</evidence>
<dbReference type="Pfam" id="PF01915">
    <property type="entry name" value="Glyco_hydro_3_C"/>
    <property type="match status" value="1"/>
</dbReference>
<dbReference type="Proteomes" id="UP000240987">
    <property type="component" value="Unassembled WGS sequence"/>
</dbReference>
<keyword evidence="5" id="KW-0326">Glycosidase</keyword>
<sequence length="562" mass="61877">MIDLTAKPFYLSHEDIVWVEETLNAMTLKEKVGHLFCPIGLSADQADLQALLDEFKPAGIMFRPGDAKEVQQVHQYLQQNSKVPMLIAANLESGGNGAVTEGTEFGSQMQVGATADPEMAAKLGAVVAEEGRAAGCNWAFAPVIDLDYNFHNPITNTRTYGSDPELVGAMGKAYVEAVQARGMATSIKHFPGDGVDYRDQHLVLSVNTMEPQQWDETFGQVYQQSIDAGALTVMAGHIALPEYSKVLNPELSDHEIMPASLAPELLNDLLRDKLCFNGMIASDATSMVGFTIMMKREQAVPLTIAAGCDLFLFNKDLKEDFGYMLKGIETGLLSMARVDEAIIRTLATKATLGLHKRDLIAELDLSLIGCEAHKQMAIECADKAVTLVKNNQNILPLSRDQHSRVLLIGLGDEADMFGKKAGTVEKFQSQLEVEGFKVTLYDTSQFTMRDMMQSVEDFIADYDVVVYAAQFKTASNKTTLRINWARPMGIDAPWFSQEIPTVFISFGNPYHLMDVPRVPTYINAYTANDITIEAVVNKLMGRSAFKGQSPVDAFVGQWDTRL</sequence>
<accession>A0A2T3JPU0</accession>
<proteinExistence type="inferred from homology"/>
<dbReference type="InterPro" id="IPR001764">
    <property type="entry name" value="Glyco_hydro_3_N"/>
</dbReference>
<evidence type="ECO:0000256" key="1">
    <source>
        <dbReference type="ARBA" id="ARBA00001231"/>
    </source>
</evidence>
<dbReference type="Gene3D" id="3.20.20.300">
    <property type="entry name" value="Glycoside hydrolase, family 3, N-terminal domain"/>
    <property type="match status" value="1"/>
</dbReference>
<name>A0A2T3JPU0_9GAMM</name>
<evidence type="ECO:0000256" key="2">
    <source>
        <dbReference type="ARBA" id="ARBA00005336"/>
    </source>
</evidence>
<dbReference type="InterPro" id="IPR002772">
    <property type="entry name" value="Glyco_hydro_3_C"/>
</dbReference>
<feature type="domain" description="Glycoside hydrolase family 3 C-terminal" evidence="7">
    <location>
        <begin position="385"/>
        <end position="552"/>
    </location>
</feature>
<evidence type="ECO:0000256" key="5">
    <source>
        <dbReference type="ARBA" id="ARBA00023295"/>
    </source>
</evidence>
<dbReference type="PANTHER" id="PTHR30480:SF13">
    <property type="entry name" value="BETA-HEXOSAMINIDASE"/>
    <property type="match status" value="1"/>
</dbReference>
<dbReference type="GO" id="GO:0004563">
    <property type="term" value="F:beta-N-acetylhexosaminidase activity"/>
    <property type="evidence" value="ECO:0007669"/>
    <property type="project" value="UniProtKB-EC"/>
</dbReference>
<dbReference type="RefSeq" id="WP_107241460.1">
    <property type="nucleotide sequence ID" value="NZ_PYMJ01000002.1"/>
</dbReference>
<dbReference type="GO" id="GO:0005975">
    <property type="term" value="P:carbohydrate metabolic process"/>
    <property type="evidence" value="ECO:0007669"/>
    <property type="project" value="InterPro"/>
</dbReference>
<evidence type="ECO:0000259" key="7">
    <source>
        <dbReference type="Pfam" id="PF01915"/>
    </source>
</evidence>
<comment type="catalytic activity">
    <reaction evidence="1">
        <text>Hydrolysis of terminal non-reducing N-acetyl-D-hexosamine residues in N-acetyl-beta-D-hexosaminides.</text>
        <dbReference type="EC" id="3.2.1.52"/>
    </reaction>
</comment>
<dbReference type="InterPro" id="IPR036881">
    <property type="entry name" value="Glyco_hydro_3_C_sf"/>
</dbReference>
<evidence type="ECO:0000256" key="3">
    <source>
        <dbReference type="ARBA" id="ARBA00012663"/>
    </source>
</evidence>
<reference evidence="8 9" key="1">
    <citation type="submission" date="2018-01" db="EMBL/GenBank/DDBJ databases">
        <title>Whole genome sequencing of Histamine producing bacteria.</title>
        <authorList>
            <person name="Butler K."/>
        </authorList>
    </citation>
    <scope>NUCLEOTIDE SEQUENCE [LARGE SCALE GENOMIC DNA]</scope>
    <source>
        <strain evidence="8 9">JCM 12947</strain>
    </source>
</reference>
<feature type="domain" description="Glycoside hydrolase family 3 N-terminal" evidence="6">
    <location>
        <begin position="27"/>
        <end position="345"/>
    </location>
</feature>